<evidence type="ECO:0000313" key="2">
    <source>
        <dbReference type="Proteomes" id="UP000180036"/>
    </source>
</evidence>
<keyword evidence="1" id="KW-0238">DNA-binding</keyword>
<dbReference type="Proteomes" id="UP000180036">
    <property type="component" value="Unassembled WGS sequence"/>
</dbReference>
<reference evidence="1 2" key="1">
    <citation type="submission" date="2016-10" db="EMBL/GenBank/DDBJ databases">
        <authorList>
            <person name="Marach S."/>
            <person name="Prathuangwong S."/>
            <person name="Takikawa Y."/>
            <person name="Dohra H."/>
        </authorList>
    </citation>
    <scope>NUCLEOTIDE SEQUENCE [LARGE SCALE GENOMIC DNA]</scope>
    <source>
        <strain evidence="1 2">K2</strain>
    </source>
</reference>
<accession>A0AAP7N6I3</accession>
<dbReference type="RefSeq" id="WP_045511409.1">
    <property type="nucleotide sequence ID" value="NZ_CP032146.1"/>
</dbReference>
<evidence type="ECO:0000313" key="1">
    <source>
        <dbReference type="EMBL" id="OIK20943.1"/>
    </source>
</evidence>
<dbReference type="EMBL" id="MOEA01000003">
    <property type="protein sequence ID" value="OIK20943.1"/>
    <property type="molecule type" value="Genomic_DNA"/>
</dbReference>
<comment type="caution">
    <text evidence="1">The sequence shown here is derived from an EMBL/GenBank/DDBJ whole genome shotgun (WGS) entry which is preliminary data.</text>
</comment>
<protein>
    <submittedName>
        <fullName evidence="1">DNA-binding protein</fullName>
    </submittedName>
</protein>
<sequence>MDLLWIGIGLAALGYFISDGLKNFKNPKGSYSDYPTLIKESDLHYHLGLSKAEVKELLEKFPGAPKVELKGTVYYPYQQFLQWMSSLDYTNS</sequence>
<gene>
    <name evidence="1" type="ORF">BKP66_15140</name>
</gene>
<organism evidence="1 2">
    <name type="scientific">Bacillus amyloliquefaciens</name>
    <name type="common">Bacillus velezensis</name>
    <dbReference type="NCBI Taxonomy" id="1390"/>
    <lineage>
        <taxon>Bacteria</taxon>
        <taxon>Bacillati</taxon>
        <taxon>Bacillota</taxon>
        <taxon>Bacilli</taxon>
        <taxon>Bacillales</taxon>
        <taxon>Bacillaceae</taxon>
        <taxon>Bacillus</taxon>
        <taxon>Bacillus amyloliquefaciens group</taxon>
    </lineage>
</organism>
<proteinExistence type="predicted"/>
<name>A0AAP7N6I3_BACAM</name>
<dbReference type="GO" id="GO:0003677">
    <property type="term" value="F:DNA binding"/>
    <property type="evidence" value="ECO:0007669"/>
    <property type="project" value="UniProtKB-KW"/>
</dbReference>
<dbReference type="AlphaFoldDB" id="A0AAP7N6I3"/>